<evidence type="ECO:0000256" key="2">
    <source>
        <dbReference type="ARBA" id="ARBA00023002"/>
    </source>
</evidence>
<proteinExistence type="inferred from homology"/>
<dbReference type="PRINTS" id="PR00081">
    <property type="entry name" value="GDHRDH"/>
</dbReference>
<dbReference type="InterPro" id="IPR020904">
    <property type="entry name" value="Sc_DH/Rdtase_CS"/>
</dbReference>
<evidence type="ECO:0000313" key="4">
    <source>
        <dbReference type="EMBL" id="MEL0629854.1"/>
    </source>
</evidence>
<comment type="caution">
    <text evidence="4">The sequence shown here is derived from an EMBL/GenBank/DDBJ whole genome shotgun (WGS) entry which is preliminary data.</text>
</comment>
<dbReference type="Proteomes" id="UP001369082">
    <property type="component" value="Unassembled WGS sequence"/>
</dbReference>
<dbReference type="EMBL" id="JBAKAZ010000032">
    <property type="protein sequence ID" value="MEL0629854.1"/>
    <property type="molecule type" value="Genomic_DNA"/>
</dbReference>
<accession>A0ABU9GRA4</accession>
<gene>
    <name evidence="4" type="ORF">V6256_09555</name>
</gene>
<dbReference type="InterPro" id="IPR002347">
    <property type="entry name" value="SDR_fam"/>
</dbReference>
<dbReference type="RefSeq" id="WP_341597985.1">
    <property type="nucleotide sequence ID" value="NZ_JBAKAZ010000032.1"/>
</dbReference>
<dbReference type="SUPFAM" id="SSF51735">
    <property type="entry name" value="NAD(P)-binding Rossmann-fold domains"/>
    <property type="match status" value="1"/>
</dbReference>
<organism evidence="4 5">
    <name type="scientific">Psychromonas aquatilis</name>
    <dbReference type="NCBI Taxonomy" id="2005072"/>
    <lineage>
        <taxon>Bacteria</taxon>
        <taxon>Pseudomonadati</taxon>
        <taxon>Pseudomonadota</taxon>
        <taxon>Gammaproteobacteria</taxon>
        <taxon>Alteromonadales</taxon>
        <taxon>Psychromonadaceae</taxon>
        <taxon>Psychromonas</taxon>
    </lineage>
</organism>
<comment type="similarity">
    <text evidence="1 3">Belongs to the short-chain dehydrogenases/reductases (SDR) family.</text>
</comment>
<keyword evidence="5" id="KW-1185">Reference proteome</keyword>
<sequence length="250" mass="27908">MIEKQKNYDSKQVKQVLITGATSGIGNALFKQFSAQGDAVIACGRNQTELDKLSHLAAQTCRFDITDKQQVKDIAEQIQTLDMLILNAGNCRYIDDAKQFDGELFNDVINTNLVSVGWLLQYLLPKVKKGGQVVIVSSSATLMPFPRSEAYGASKAGLDYLANSLRLDLKKENIAVTLVHPGFIKTPLTDKNDFNMPFLLTSDEAASRIIDAVKKGKKYAHFPKRLTLLLKLFSYLPDCIWQKIVIKEQH</sequence>
<name>A0ABU9GRA4_9GAMM</name>
<dbReference type="PROSITE" id="PS00061">
    <property type="entry name" value="ADH_SHORT"/>
    <property type="match status" value="1"/>
</dbReference>
<dbReference type="PRINTS" id="PR00080">
    <property type="entry name" value="SDRFAMILY"/>
</dbReference>
<protein>
    <submittedName>
        <fullName evidence="4">SDR family NAD(P)-dependent oxidoreductase</fullName>
    </submittedName>
</protein>
<keyword evidence="2" id="KW-0560">Oxidoreductase</keyword>
<dbReference type="PANTHER" id="PTHR44196">
    <property type="entry name" value="DEHYDROGENASE/REDUCTASE SDR FAMILY MEMBER 7B"/>
    <property type="match status" value="1"/>
</dbReference>
<evidence type="ECO:0000313" key="5">
    <source>
        <dbReference type="Proteomes" id="UP001369082"/>
    </source>
</evidence>
<reference evidence="4 5" key="1">
    <citation type="submission" date="2024-02" db="EMBL/GenBank/DDBJ databases">
        <title>Bacteria isolated from the canopy kelp, Nereocystis luetkeana.</title>
        <authorList>
            <person name="Pfister C.A."/>
            <person name="Younker I.T."/>
            <person name="Light S.H."/>
        </authorList>
    </citation>
    <scope>NUCLEOTIDE SEQUENCE [LARGE SCALE GENOMIC DNA]</scope>
    <source>
        <strain evidence="4 5">TI.1.05</strain>
    </source>
</reference>
<dbReference type="InterPro" id="IPR036291">
    <property type="entry name" value="NAD(P)-bd_dom_sf"/>
</dbReference>
<dbReference type="PANTHER" id="PTHR44196:SF1">
    <property type="entry name" value="DEHYDROGENASE_REDUCTASE SDR FAMILY MEMBER 7B"/>
    <property type="match status" value="1"/>
</dbReference>
<evidence type="ECO:0000256" key="1">
    <source>
        <dbReference type="ARBA" id="ARBA00006484"/>
    </source>
</evidence>
<dbReference type="Pfam" id="PF00106">
    <property type="entry name" value="adh_short"/>
    <property type="match status" value="1"/>
</dbReference>
<evidence type="ECO:0000256" key="3">
    <source>
        <dbReference type="RuleBase" id="RU000363"/>
    </source>
</evidence>
<dbReference type="Gene3D" id="3.40.50.720">
    <property type="entry name" value="NAD(P)-binding Rossmann-like Domain"/>
    <property type="match status" value="1"/>
</dbReference>